<organism evidence="2 3">
    <name type="scientific">Capsicum baccatum</name>
    <name type="common">Peruvian pepper</name>
    <dbReference type="NCBI Taxonomy" id="33114"/>
    <lineage>
        <taxon>Eukaryota</taxon>
        <taxon>Viridiplantae</taxon>
        <taxon>Streptophyta</taxon>
        <taxon>Embryophyta</taxon>
        <taxon>Tracheophyta</taxon>
        <taxon>Spermatophyta</taxon>
        <taxon>Magnoliopsida</taxon>
        <taxon>eudicotyledons</taxon>
        <taxon>Gunneridae</taxon>
        <taxon>Pentapetalae</taxon>
        <taxon>asterids</taxon>
        <taxon>lamiids</taxon>
        <taxon>Solanales</taxon>
        <taxon>Solanaceae</taxon>
        <taxon>Solanoideae</taxon>
        <taxon>Capsiceae</taxon>
        <taxon>Capsicum</taxon>
    </lineage>
</organism>
<dbReference type="InterPro" id="IPR038765">
    <property type="entry name" value="Papain-like_cys_pep_sf"/>
</dbReference>
<protein>
    <recommendedName>
        <fullName evidence="4">Ubiquitin-like protease family profile domain-containing protein</fullName>
    </recommendedName>
</protein>
<proteinExistence type="predicted"/>
<evidence type="ECO:0008006" key="4">
    <source>
        <dbReference type="Google" id="ProtNLM"/>
    </source>
</evidence>
<comment type="caution">
    <text evidence="2">The sequence shown here is derived from an EMBL/GenBank/DDBJ whole genome shotgun (WGS) entry which is preliminary data.</text>
</comment>
<feature type="chain" id="PRO_5013888491" description="Ubiquitin-like protease family profile domain-containing protein" evidence="1">
    <location>
        <begin position="19"/>
        <end position="92"/>
    </location>
</feature>
<evidence type="ECO:0000313" key="3">
    <source>
        <dbReference type="Proteomes" id="UP000224567"/>
    </source>
</evidence>
<evidence type="ECO:0000256" key="1">
    <source>
        <dbReference type="SAM" id="SignalP"/>
    </source>
</evidence>
<sequence length="92" mass="10281">MMMLFLADFSLSILQVLFRVEYVTGIAQQDSGSLNCGVFVDVYAEYLSEGLGIPSSGIDAQYHRMRYVTLLCKYGSVKAENDDPPRPRSSFT</sequence>
<dbReference type="EMBL" id="MLFT02000001">
    <property type="protein sequence ID" value="PHT58368.1"/>
    <property type="molecule type" value="Genomic_DNA"/>
</dbReference>
<gene>
    <name evidence="2" type="ORF">CQW23_00731</name>
</gene>
<dbReference type="SUPFAM" id="SSF54001">
    <property type="entry name" value="Cysteine proteinases"/>
    <property type="match status" value="1"/>
</dbReference>
<dbReference type="OrthoDB" id="1324529at2759"/>
<dbReference type="PANTHER" id="PTHR33022:SF13">
    <property type="entry name" value="UBIQUITIN-LIKE PROTEASE FAMILY PROFILE DOMAIN-CONTAINING PROTEIN"/>
    <property type="match status" value="1"/>
</dbReference>
<name>A0A2G2XLK2_CAPBA</name>
<reference evidence="3" key="2">
    <citation type="journal article" date="2017" name="J. Anim. Genet.">
        <title>Multiple reference genome sequences of hot pepper reveal the massive evolution of plant disease resistance genes by retroduplication.</title>
        <authorList>
            <person name="Kim S."/>
            <person name="Park J."/>
            <person name="Yeom S.-I."/>
            <person name="Kim Y.-M."/>
            <person name="Seo E."/>
            <person name="Kim K.-T."/>
            <person name="Kim M.-S."/>
            <person name="Lee J.M."/>
            <person name="Cheong K."/>
            <person name="Shin H.-S."/>
            <person name="Kim S.-B."/>
            <person name="Han K."/>
            <person name="Lee J."/>
            <person name="Park M."/>
            <person name="Lee H.-A."/>
            <person name="Lee H.-Y."/>
            <person name="Lee Y."/>
            <person name="Oh S."/>
            <person name="Lee J.H."/>
            <person name="Choi E."/>
            <person name="Choi E."/>
            <person name="Lee S.E."/>
            <person name="Jeon J."/>
            <person name="Kim H."/>
            <person name="Choi G."/>
            <person name="Song H."/>
            <person name="Lee J."/>
            <person name="Lee S.-C."/>
            <person name="Kwon J.-K."/>
            <person name="Lee H.-Y."/>
            <person name="Koo N."/>
            <person name="Hong Y."/>
            <person name="Kim R.W."/>
            <person name="Kang W.-H."/>
            <person name="Huh J.H."/>
            <person name="Kang B.-C."/>
            <person name="Yang T.-J."/>
            <person name="Lee Y.-H."/>
            <person name="Bennetzen J.L."/>
            <person name="Choi D."/>
        </authorList>
    </citation>
    <scope>NUCLEOTIDE SEQUENCE [LARGE SCALE GENOMIC DNA]</scope>
    <source>
        <strain evidence="3">cv. PBC81</strain>
    </source>
</reference>
<accession>A0A2G2XLK2</accession>
<dbReference type="Gene3D" id="3.40.395.10">
    <property type="entry name" value="Adenoviral Proteinase, Chain A"/>
    <property type="match status" value="1"/>
</dbReference>
<reference evidence="2 3" key="1">
    <citation type="journal article" date="2017" name="Genome Biol.">
        <title>New reference genome sequences of hot pepper reveal the massive evolution of plant disease-resistance genes by retroduplication.</title>
        <authorList>
            <person name="Kim S."/>
            <person name="Park J."/>
            <person name="Yeom S.I."/>
            <person name="Kim Y.M."/>
            <person name="Seo E."/>
            <person name="Kim K.T."/>
            <person name="Kim M.S."/>
            <person name="Lee J.M."/>
            <person name="Cheong K."/>
            <person name="Shin H.S."/>
            <person name="Kim S.B."/>
            <person name="Han K."/>
            <person name="Lee J."/>
            <person name="Park M."/>
            <person name="Lee H.A."/>
            <person name="Lee H.Y."/>
            <person name="Lee Y."/>
            <person name="Oh S."/>
            <person name="Lee J.H."/>
            <person name="Choi E."/>
            <person name="Choi E."/>
            <person name="Lee S.E."/>
            <person name="Jeon J."/>
            <person name="Kim H."/>
            <person name="Choi G."/>
            <person name="Song H."/>
            <person name="Lee J."/>
            <person name="Lee S.C."/>
            <person name="Kwon J.K."/>
            <person name="Lee H.Y."/>
            <person name="Koo N."/>
            <person name="Hong Y."/>
            <person name="Kim R.W."/>
            <person name="Kang W.H."/>
            <person name="Huh J.H."/>
            <person name="Kang B.C."/>
            <person name="Yang T.J."/>
            <person name="Lee Y.H."/>
            <person name="Bennetzen J.L."/>
            <person name="Choi D."/>
        </authorList>
    </citation>
    <scope>NUCLEOTIDE SEQUENCE [LARGE SCALE GENOMIC DNA]</scope>
    <source>
        <strain evidence="3">cv. PBC81</strain>
    </source>
</reference>
<dbReference type="AlphaFoldDB" id="A0A2G2XLK2"/>
<dbReference type="PANTHER" id="PTHR33022">
    <property type="entry name" value="DUF1985 DOMAIN-CONTAINING PROTEIN"/>
    <property type="match status" value="1"/>
</dbReference>
<dbReference type="Proteomes" id="UP000224567">
    <property type="component" value="Unassembled WGS sequence"/>
</dbReference>
<feature type="signal peptide" evidence="1">
    <location>
        <begin position="1"/>
        <end position="18"/>
    </location>
</feature>
<evidence type="ECO:0000313" key="2">
    <source>
        <dbReference type="EMBL" id="PHT58368.1"/>
    </source>
</evidence>
<keyword evidence="1" id="KW-0732">Signal</keyword>
<keyword evidence="3" id="KW-1185">Reference proteome</keyword>